<dbReference type="EMBL" id="MAJU01000026">
    <property type="protein sequence ID" value="OCH17856.1"/>
    <property type="molecule type" value="Genomic_DNA"/>
</dbReference>
<dbReference type="STRING" id="688.A6E04_17790"/>
<proteinExistence type="predicted"/>
<evidence type="ECO:0000313" key="2">
    <source>
        <dbReference type="Proteomes" id="UP000093523"/>
    </source>
</evidence>
<name>A0A1B9NUY3_ALILO</name>
<dbReference type="Proteomes" id="UP000093523">
    <property type="component" value="Unassembled WGS sequence"/>
</dbReference>
<evidence type="ECO:0000313" key="1">
    <source>
        <dbReference type="EMBL" id="OCH17856.1"/>
    </source>
</evidence>
<reference evidence="1 2" key="1">
    <citation type="submission" date="2016-06" db="EMBL/GenBank/DDBJ databases">
        <authorList>
            <person name="Kjaerup R.B."/>
            <person name="Dalgaard T.S."/>
            <person name="Juul-Madsen H.R."/>
        </authorList>
    </citation>
    <scope>NUCLEOTIDE SEQUENCE [LARGE SCALE GENOMIC DNA]</scope>
    <source>
        <strain evidence="1 2">1S159</strain>
    </source>
</reference>
<organism evidence="1 2">
    <name type="scientific">Aliivibrio logei</name>
    <name type="common">Vibrio logei</name>
    <dbReference type="NCBI Taxonomy" id="688"/>
    <lineage>
        <taxon>Bacteria</taxon>
        <taxon>Pseudomonadati</taxon>
        <taxon>Pseudomonadota</taxon>
        <taxon>Gammaproteobacteria</taxon>
        <taxon>Vibrionales</taxon>
        <taxon>Vibrionaceae</taxon>
        <taxon>Aliivibrio</taxon>
    </lineage>
</organism>
<dbReference type="RefSeq" id="WP_060993908.1">
    <property type="nucleotide sequence ID" value="NZ_CAWMPN010000026.1"/>
</dbReference>
<accession>A0A1B9NUY3</accession>
<comment type="caution">
    <text evidence="1">The sequence shown here is derived from an EMBL/GenBank/DDBJ whole genome shotgun (WGS) entry which is preliminary data.</text>
</comment>
<sequence>MTKQELFEKVQRSAVVELEIKTLASSATAMLHMQKIQTLGVEYQELTATFREVLSNTLLKGVSDEQ</sequence>
<dbReference type="AlphaFoldDB" id="A0A1B9NUY3"/>
<protein>
    <submittedName>
        <fullName evidence="1">Uncharacterized protein</fullName>
    </submittedName>
</protein>
<gene>
    <name evidence="1" type="ORF">A6E04_17790</name>
</gene>